<accession>F6HQI1</accession>
<dbReference type="FunCoup" id="F6HQI1">
    <property type="interactions" value="25"/>
</dbReference>
<evidence type="ECO:0000256" key="1">
    <source>
        <dbReference type="SAM" id="MobiDB-lite"/>
    </source>
</evidence>
<dbReference type="AlphaFoldDB" id="F6HQI1"/>
<dbReference type="PaxDb" id="29760-VIT_03s0063g01770.t01"/>
<evidence type="ECO:0000313" key="3">
    <source>
        <dbReference type="Proteomes" id="UP000009183"/>
    </source>
</evidence>
<keyword evidence="3" id="KW-1185">Reference proteome</keyword>
<dbReference type="EMBL" id="FN596006">
    <property type="protein sequence ID" value="CCB56938.1"/>
    <property type="molecule type" value="Genomic_DNA"/>
</dbReference>
<sequence>MSAMVELCVNELAKLKEMVQVRARKPFRSEAKSKPTSELGREGELKEKLEKESTLSEATVCLLMDRFAP</sequence>
<organism evidence="2 3">
    <name type="scientific">Vitis vinifera</name>
    <name type="common">Grape</name>
    <dbReference type="NCBI Taxonomy" id="29760"/>
    <lineage>
        <taxon>Eukaryota</taxon>
        <taxon>Viridiplantae</taxon>
        <taxon>Streptophyta</taxon>
        <taxon>Embryophyta</taxon>
        <taxon>Tracheophyta</taxon>
        <taxon>Spermatophyta</taxon>
        <taxon>Magnoliopsida</taxon>
        <taxon>eudicotyledons</taxon>
        <taxon>Gunneridae</taxon>
        <taxon>Pentapetalae</taxon>
        <taxon>rosids</taxon>
        <taxon>Vitales</taxon>
        <taxon>Vitaceae</taxon>
        <taxon>Viteae</taxon>
        <taxon>Vitis</taxon>
    </lineage>
</organism>
<dbReference type="InParanoid" id="F6HQI1"/>
<protein>
    <submittedName>
        <fullName evidence="2">Uncharacterized protein</fullName>
    </submittedName>
</protein>
<gene>
    <name evidence="2" type="ordered locus">VIT_03s0063g01770</name>
</gene>
<feature type="region of interest" description="Disordered" evidence="1">
    <location>
        <begin position="26"/>
        <end position="50"/>
    </location>
</feature>
<name>F6HQI1_VITVI</name>
<reference evidence="3" key="1">
    <citation type="journal article" date="2007" name="Nature">
        <title>The grapevine genome sequence suggests ancestral hexaploidization in major angiosperm phyla.</title>
        <authorList>
            <consortium name="The French-Italian Public Consortium for Grapevine Genome Characterization."/>
            <person name="Jaillon O."/>
            <person name="Aury J.-M."/>
            <person name="Noel B."/>
            <person name="Policriti A."/>
            <person name="Clepet C."/>
            <person name="Casagrande A."/>
            <person name="Choisne N."/>
            <person name="Aubourg S."/>
            <person name="Vitulo N."/>
            <person name="Jubin C."/>
            <person name="Vezzi A."/>
            <person name="Legeai F."/>
            <person name="Hugueney P."/>
            <person name="Dasilva C."/>
            <person name="Horner D."/>
            <person name="Mica E."/>
            <person name="Jublot D."/>
            <person name="Poulain J."/>
            <person name="Bruyere C."/>
            <person name="Billault A."/>
            <person name="Segurens B."/>
            <person name="Gouyvenoux M."/>
            <person name="Ugarte E."/>
            <person name="Cattonaro F."/>
            <person name="Anthouard V."/>
            <person name="Vico V."/>
            <person name="Del Fabbro C."/>
            <person name="Alaux M."/>
            <person name="Di Gaspero G."/>
            <person name="Dumas V."/>
            <person name="Felice N."/>
            <person name="Paillard S."/>
            <person name="Juman I."/>
            <person name="Moroldo M."/>
            <person name="Scalabrin S."/>
            <person name="Canaguier A."/>
            <person name="Le Clainche I."/>
            <person name="Malacrida G."/>
            <person name="Durand E."/>
            <person name="Pesole G."/>
            <person name="Laucou V."/>
            <person name="Chatelet P."/>
            <person name="Merdinoglu D."/>
            <person name="Delledonne M."/>
            <person name="Pezzotti M."/>
            <person name="Lecharny A."/>
            <person name="Scarpelli C."/>
            <person name="Artiguenave F."/>
            <person name="Pe M.E."/>
            <person name="Valle G."/>
            <person name="Morgante M."/>
            <person name="Caboche M."/>
            <person name="Adam-Blondon A.-F."/>
            <person name="Weissenbach J."/>
            <person name="Quetier F."/>
            <person name="Wincker P."/>
        </authorList>
    </citation>
    <scope>NUCLEOTIDE SEQUENCE [LARGE SCALE GENOMIC DNA]</scope>
    <source>
        <strain evidence="3">cv. Pinot noir / PN40024</strain>
    </source>
</reference>
<proteinExistence type="predicted"/>
<feature type="compositionally biased region" description="Basic and acidic residues" evidence="1">
    <location>
        <begin position="27"/>
        <end position="50"/>
    </location>
</feature>
<dbReference type="HOGENOM" id="CLU_183443_0_0_1"/>
<dbReference type="PANTHER" id="PTHR36346:SF2">
    <property type="entry name" value="EXPRESSED PROTEIN"/>
    <property type="match status" value="1"/>
</dbReference>
<dbReference type="PANTHER" id="PTHR36346">
    <property type="entry name" value="EXPRESSED PROTEIN"/>
    <property type="match status" value="1"/>
</dbReference>
<evidence type="ECO:0000313" key="2">
    <source>
        <dbReference type="EMBL" id="CCB56938.1"/>
    </source>
</evidence>
<dbReference type="Proteomes" id="UP000009183">
    <property type="component" value="Chromosome 3"/>
</dbReference>